<keyword evidence="10" id="KW-0547">Nucleotide-binding</keyword>
<evidence type="ECO:0000256" key="13">
    <source>
        <dbReference type="ARBA" id="ARBA00022989"/>
    </source>
</evidence>
<comment type="catalytic activity">
    <reaction evidence="18">
        <text>L-seryl-[protein] + ATP = O-phospho-L-seryl-[protein] + ADP + H(+)</text>
        <dbReference type="Rhea" id="RHEA:17989"/>
        <dbReference type="Rhea" id="RHEA-COMP:9863"/>
        <dbReference type="Rhea" id="RHEA-COMP:11604"/>
        <dbReference type="ChEBI" id="CHEBI:15378"/>
        <dbReference type="ChEBI" id="CHEBI:29999"/>
        <dbReference type="ChEBI" id="CHEBI:30616"/>
        <dbReference type="ChEBI" id="CHEBI:83421"/>
        <dbReference type="ChEBI" id="CHEBI:456216"/>
        <dbReference type="EC" id="2.7.11.1"/>
    </reaction>
</comment>
<dbReference type="Pfam" id="PF07714">
    <property type="entry name" value="PK_Tyr_Ser-Thr"/>
    <property type="match status" value="1"/>
</dbReference>
<dbReference type="InterPro" id="IPR051824">
    <property type="entry name" value="LRR_Rcpt-Like_S/T_Kinase"/>
</dbReference>
<evidence type="ECO:0000256" key="12">
    <source>
        <dbReference type="ARBA" id="ARBA00022840"/>
    </source>
</evidence>
<dbReference type="PANTHER" id="PTHR48006">
    <property type="entry name" value="LEUCINE-RICH REPEAT-CONTAINING PROTEIN DDB_G0281931-RELATED"/>
    <property type="match status" value="1"/>
</dbReference>
<evidence type="ECO:0000256" key="5">
    <source>
        <dbReference type="ARBA" id="ARBA00022614"/>
    </source>
</evidence>
<dbReference type="FunFam" id="3.30.200.20:FF:000217">
    <property type="entry name" value="probable LRR receptor-like serine/threonine-protein kinase At1g53430"/>
    <property type="match status" value="1"/>
</dbReference>
<evidence type="ECO:0000256" key="16">
    <source>
        <dbReference type="ARBA" id="ARBA00023180"/>
    </source>
</evidence>
<evidence type="ECO:0000256" key="4">
    <source>
        <dbReference type="ARBA" id="ARBA00022553"/>
    </source>
</evidence>
<dbReference type="SUPFAM" id="SSF56112">
    <property type="entry name" value="Protein kinase-like (PK-like)"/>
    <property type="match status" value="1"/>
</dbReference>
<dbReference type="Pfam" id="PF11721">
    <property type="entry name" value="Malectin"/>
    <property type="match status" value="1"/>
</dbReference>
<sequence length="390" mass="43510">MAESYPSTTKSIDNHIPPCLIKDSPCTESAEEQSYSLHINCGGKEVTINKTKYDADRETVGASTFSSNRNWAFSSTGHFMDDGHESDIYVLSNTSNLYNISTFDTSLYTQARRSAISLTYYGLCLMNGYYNVKLHFSEIVLNQVYPFIIGKRVFDVYVQGTLRLKDFDILKEAGGPGRAIIKSFTVNVRNNTLKIQLYWAGKGTTNIPSAGTYGPIISAISVDPNFKPRLHRQKTNKLGLISGMVVGGSLLIIVSLIIIILWRKQTMTHEVRGMDLPLKTSINIFPMRQIKTATNNFDEEYKIGEGGFGPVYKGRLSDGTMIAVKQLSSKSKQGANQFLNEIATLSAVQHPNIVRLYGCCVEDSRYCLIYEYMETNSLSHALFGERLNVS</sequence>
<keyword evidence="8" id="KW-0732">Signal</keyword>
<dbReference type="Proteomes" id="UP001229421">
    <property type="component" value="Unassembled WGS sequence"/>
</dbReference>
<reference evidence="21" key="1">
    <citation type="journal article" date="2023" name="bioRxiv">
        <title>Improved chromosome-level genome assembly for marigold (Tagetes erecta).</title>
        <authorList>
            <person name="Jiang F."/>
            <person name="Yuan L."/>
            <person name="Wang S."/>
            <person name="Wang H."/>
            <person name="Xu D."/>
            <person name="Wang A."/>
            <person name="Fan W."/>
        </authorList>
    </citation>
    <scope>NUCLEOTIDE SEQUENCE</scope>
    <source>
        <strain evidence="21">WSJ</strain>
        <tissue evidence="21">Leaf</tissue>
    </source>
</reference>
<dbReference type="FunFam" id="2.60.120.430:FF:000004">
    <property type="entry name" value="Putative leucine-rich repeat receptor-like serine/threonine-protein kinase"/>
    <property type="match status" value="1"/>
</dbReference>
<evidence type="ECO:0000256" key="9">
    <source>
        <dbReference type="ARBA" id="ARBA00022737"/>
    </source>
</evidence>
<keyword evidence="12" id="KW-0067">ATP-binding</keyword>
<dbReference type="InterPro" id="IPR021720">
    <property type="entry name" value="Malectin_dom"/>
</dbReference>
<proteinExistence type="predicted"/>
<dbReference type="InterPro" id="IPR011009">
    <property type="entry name" value="Kinase-like_dom_sf"/>
</dbReference>
<keyword evidence="4" id="KW-0597">Phosphoprotein</keyword>
<gene>
    <name evidence="21" type="ORF">QVD17_42282</name>
</gene>
<evidence type="ECO:0000256" key="15">
    <source>
        <dbReference type="ARBA" id="ARBA00023170"/>
    </source>
</evidence>
<evidence type="ECO:0000256" key="17">
    <source>
        <dbReference type="ARBA" id="ARBA00047899"/>
    </source>
</evidence>
<keyword evidence="15" id="KW-0675">Receptor</keyword>
<keyword evidence="7 19" id="KW-0812">Transmembrane</keyword>
<keyword evidence="6" id="KW-0808">Transferase</keyword>
<keyword evidence="14 19" id="KW-0472">Membrane</keyword>
<keyword evidence="5" id="KW-0433">Leucine-rich repeat</keyword>
<keyword evidence="9" id="KW-0677">Repeat</keyword>
<dbReference type="PANTHER" id="PTHR48006:SF68">
    <property type="entry name" value="PROTEIN KINASE DOMAIN-CONTAINING PROTEIN"/>
    <property type="match status" value="1"/>
</dbReference>
<evidence type="ECO:0000256" key="2">
    <source>
        <dbReference type="ARBA" id="ARBA00012513"/>
    </source>
</evidence>
<keyword evidence="3" id="KW-0723">Serine/threonine-protein kinase</keyword>
<keyword evidence="11" id="KW-0418">Kinase</keyword>
<keyword evidence="22" id="KW-1185">Reference proteome</keyword>
<dbReference type="InterPro" id="IPR001245">
    <property type="entry name" value="Ser-Thr/Tyr_kinase_cat_dom"/>
</dbReference>
<name>A0AAD8JK81_TARER</name>
<evidence type="ECO:0000256" key="1">
    <source>
        <dbReference type="ARBA" id="ARBA00004479"/>
    </source>
</evidence>
<comment type="catalytic activity">
    <reaction evidence="17">
        <text>L-threonyl-[protein] + ATP = O-phospho-L-threonyl-[protein] + ADP + H(+)</text>
        <dbReference type="Rhea" id="RHEA:46608"/>
        <dbReference type="Rhea" id="RHEA-COMP:11060"/>
        <dbReference type="Rhea" id="RHEA-COMP:11605"/>
        <dbReference type="ChEBI" id="CHEBI:15378"/>
        <dbReference type="ChEBI" id="CHEBI:30013"/>
        <dbReference type="ChEBI" id="CHEBI:30616"/>
        <dbReference type="ChEBI" id="CHEBI:61977"/>
        <dbReference type="ChEBI" id="CHEBI:456216"/>
        <dbReference type="EC" id="2.7.11.1"/>
    </reaction>
</comment>
<organism evidence="21 22">
    <name type="scientific">Tagetes erecta</name>
    <name type="common">African marigold</name>
    <dbReference type="NCBI Taxonomy" id="13708"/>
    <lineage>
        <taxon>Eukaryota</taxon>
        <taxon>Viridiplantae</taxon>
        <taxon>Streptophyta</taxon>
        <taxon>Embryophyta</taxon>
        <taxon>Tracheophyta</taxon>
        <taxon>Spermatophyta</taxon>
        <taxon>Magnoliopsida</taxon>
        <taxon>eudicotyledons</taxon>
        <taxon>Gunneridae</taxon>
        <taxon>Pentapetalae</taxon>
        <taxon>asterids</taxon>
        <taxon>campanulids</taxon>
        <taxon>Asterales</taxon>
        <taxon>Asteraceae</taxon>
        <taxon>Asteroideae</taxon>
        <taxon>Heliantheae alliance</taxon>
        <taxon>Tageteae</taxon>
        <taxon>Tagetes</taxon>
    </lineage>
</organism>
<evidence type="ECO:0000256" key="6">
    <source>
        <dbReference type="ARBA" id="ARBA00022679"/>
    </source>
</evidence>
<evidence type="ECO:0000256" key="3">
    <source>
        <dbReference type="ARBA" id="ARBA00022527"/>
    </source>
</evidence>
<dbReference type="GO" id="GO:0005524">
    <property type="term" value="F:ATP binding"/>
    <property type="evidence" value="ECO:0007669"/>
    <property type="project" value="UniProtKB-KW"/>
</dbReference>
<evidence type="ECO:0000256" key="19">
    <source>
        <dbReference type="SAM" id="Phobius"/>
    </source>
</evidence>
<evidence type="ECO:0000313" key="22">
    <source>
        <dbReference type="Proteomes" id="UP001229421"/>
    </source>
</evidence>
<dbReference type="AlphaFoldDB" id="A0AAD8JK81"/>
<evidence type="ECO:0000256" key="10">
    <source>
        <dbReference type="ARBA" id="ARBA00022741"/>
    </source>
</evidence>
<evidence type="ECO:0000256" key="18">
    <source>
        <dbReference type="ARBA" id="ARBA00048679"/>
    </source>
</evidence>
<dbReference type="Gene3D" id="3.30.200.20">
    <property type="entry name" value="Phosphorylase Kinase, domain 1"/>
    <property type="match status" value="1"/>
</dbReference>
<comment type="caution">
    <text evidence="21">The sequence shown here is derived from an EMBL/GenBank/DDBJ whole genome shotgun (WGS) entry which is preliminary data.</text>
</comment>
<protein>
    <recommendedName>
        <fullName evidence="2">non-specific serine/threonine protein kinase</fullName>
        <ecNumber evidence="2">2.7.11.1</ecNumber>
    </recommendedName>
</protein>
<feature type="transmembrane region" description="Helical" evidence="19">
    <location>
        <begin position="238"/>
        <end position="262"/>
    </location>
</feature>
<evidence type="ECO:0000256" key="14">
    <source>
        <dbReference type="ARBA" id="ARBA00023136"/>
    </source>
</evidence>
<dbReference type="EMBL" id="JAUHHV010000014">
    <property type="protein sequence ID" value="KAK1406025.1"/>
    <property type="molecule type" value="Genomic_DNA"/>
</dbReference>
<dbReference type="Gene3D" id="2.60.120.430">
    <property type="entry name" value="Galactose-binding lectin"/>
    <property type="match status" value="1"/>
</dbReference>
<evidence type="ECO:0000313" key="21">
    <source>
        <dbReference type="EMBL" id="KAK1406025.1"/>
    </source>
</evidence>
<keyword evidence="16" id="KW-0325">Glycoprotein</keyword>
<keyword evidence="13 19" id="KW-1133">Transmembrane helix</keyword>
<evidence type="ECO:0000256" key="8">
    <source>
        <dbReference type="ARBA" id="ARBA00022729"/>
    </source>
</evidence>
<accession>A0AAD8JK81</accession>
<dbReference type="GO" id="GO:0004674">
    <property type="term" value="F:protein serine/threonine kinase activity"/>
    <property type="evidence" value="ECO:0007669"/>
    <property type="project" value="UniProtKB-KW"/>
</dbReference>
<comment type="subcellular location">
    <subcellularLocation>
        <location evidence="1">Membrane</location>
        <topology evidence="1">Single-pass type I membrane protein</topology>
    </subcellularLocation>
</comment>
<evidence type="ECO:0000259" key="20">
    <source>
        <dbReference type="PROSITE" id="PS50011"/>
    </source>
</evidence>
<dbReference type="EC" id="2.7.11.1" evidence="2"/>
<feature type="domain" description="Protein kinase" evidence="20">
    <location>
        <begin position="297"/>
        <end position="390"/>
    </location>
</feature>
<evidence type="ECO:0000256" key="7">
    <source>
        <dbReference type="ARBA" id="ARBA00022692"/>
    </source>
</evidence>
<dbReference type="InterPro" id="IPR000719">
    <property type="entry name" value="Prot_kinase_dom"/>
</dbReference>
<evidence type="ECO:0000256" key="11">
    <source>
        <dbReference type="ARBA" id="ARBA00022777"/>
    </source>
</evidence>
<dbReference type="GO" id="GO:0016020">
    <property type="term" value="C:membrane"/>
    <property type="evidence" value="ECO:0007669"/>
    <property type="project" value="UniProtKB-SubCell"/>
</dbReference>
<dbReference type="PROSITE" id="PS50011">
    <property type="entry name" value="PROTEIN_KINASE_DOM"/>
    <property type="match status" value="1"/>
</dbReference>